<proteinExistence type="predicted"/>
<accession>A0ACC0CD05</accession>
<comment type="caution">
    <text evidence="1">The sequence shown here is derived from an EMBL/GenBank/DDBJ whole genome shotgun (WGS) entry which is preliminary data.</text>
</comment>
<dbReference type="Proteomes" id="UP001060085">
    <property type="component" value="Linkage Group LG01"/>
</dbReference>
<keyword evidence="2" id="KW-1185">Reference proteome</keyword>
<evidence type="ECO:0000313" key="2">
    <source>
        <dbReference type="Proteomes" id="UP001060085"/>
    </source>
</evidence>
<name>A0ACC0CD05_CATRO</name>
<sequence>MKKKKKFPSKGGVLTELKKVVSLNTEVLHFGVVTTNHAESEHSVLKLWLSTCHGNLDTVFLNIDFVIESQIAEINSSLEISKLKEKFNVKSNPILKNISNNISHLALKKILVEVKRAREIVDDLQDKCGHYLRKSHGLPCACELVGRTFSLAPIGRYFGLLENTRNWY</sequence>
<gene>
    <name evidence="1" type="ORF">M9H77_04033</name>
</gene>
<dbReference type="EMBL" id="CM044701">
    <property type="protein sequence ID" value="KAI5682805.1"/>
    <property type="molecule type" value="Genomic_DNA"/>
</dbReference>
<evidence type="ECO:0000313" key="1">
    <source>
        <dbReference type="EMBL" id="KAI5682805.1"/>
    </source>
</evidence>
<protein>
    <submittedName>
        <fullName evidence="1">Uncharacterized protein</fullName>
    </submittedName>
</protein>
<organism evidence="1 2">
    <name type="scientific">Catharanthus roseus</name>
    <name type="common">Madagascar periwinkle</name>
    <name type="synonym">Vinca rosea</name>
    <dbReference type="NCBI Taxonomy" id="4058"/>
    <lineage>
        <taxon>Eukaryota</taxon>
        <taxon>Viridiplantae</taxon>
        <taxon>Streptophyta</taxon>
        <taxon>Embryophyta</taxon>
        <taxon>Tracheophyta</taxon>
        <taxon>Spermatophyta</taxon>
        <taxon>Magnoliopsida</taxon>
        <taxon>eudicotyledons</taxon>
        <taxon>Gunneridae</taxon>
        <taxon>Pentapetalae</taxon>
        <taxon>asterids</taxon>
        <taxon>lamiids</taxon>
        <taxon>Gentianales</taxon>
        <taxon>Apocynaceae</taxon>
        <taxon>Rauvolfioideae</taxon>
        <taxon>Vinceae</taxon>
        <taxon>Catharanthinae</taxon>
        <taxon>Catharanthus</taxon>
    </lineage>
</organism>
<reference evidence="2" key="1">
    <citation type="journal article" date="2023" name="Nat. Plants">
        <title>Single-cell RNA sequencing provides a high-resolution roadmap for understanding the multicellular compartmentation of specialized metabolism.</title>
        <authorList>
            <person name="Sun S."/>
            <person name="Shen X."/>
            <person name="Li Y."/>
            <person name="Li Y."/>
            <person name="Wang S."/>
            <person name="Li R."/>
            <person name="Zhang H."/>
            <person name="Shen G."/>
            <person name="Guo B."/>
            <person name="Wei J."/>
            <person name="Xu J."/>
            <person name="St-Pierre B."/>
            <person name="Chen S."/>
            <person name="Sun C."/>
        </authorList>
    </citation>
    <scope>NUCLEOTIDE SEQUENCE [LARGE SCALE GENOMIC DNA]</scope>
</reference>